<evidence type="ECO:0000313" key="1">
    <source>
        <dbReference type="EMBL" id="RAR46695.1"/>
    </source>
</evidence>
<reference evidence="1 2" key="1">
    <citation type="submission" date="2018-06" db="EMBL/GenBank/DDBJ databases">
        <title>Genomic Encyclopedia of Type Strains, Phase III (KMG-III): the genomes of soil and plant-associated and newly described type strains.</title>
        <authorList>
            <person name="Whitman W."/>
        </authorList>
    </citation>
    <scope>NUCLEOTIDE SEQUENCE [LARGE SCALE GENOMIC DNA]</scope>
    <source>
        <strain evidence="1 2">CGMCC 1.12504</strain>
    </source>
</reference>
<dbReference type="Proteomes" id="UP000249518">
    <property type="component" value="Unassembled WGS sequence"/>
</dbReference>
<proteinExistence type="predicted"/>
<evidence type="ECO:0000313" key="2">
    <source>
        <dbReference type="Proteomes" id="UP000249518"/>
    </source>
</evidence>
<accession>A0A328WN27</accession>
<dbReference type="AlphaFoldDB" id="A0A328WN27"/>
<protein>
    <submittedName>
        <fullName evidence="1">Uncharacterized protein</fullName>
    </submittedName>
</protein>
<sequence length="124" mass="14228">MVTIPLFFNYLLQFKQRYVVSIVKNSMVTKNFSFGRDGKGMGAMRLGFGEFSLTPTGLHPPSDGTRRKGETKRKPGVVVMCQLRNVTMELLKRCFVPQHEKIGGWTLPLTRTNFDSYLFRYLSI</sequence>
<organism evidence="1 2">
    <name type="scientific">Flavobacterium lacus</name>
    <dbReference type="NCBI Taxonomy" id="1353778"/>
    <lineage>
        <taxon>Bacteria</taxon>
        <taxon>Pseudomonadati</taxon>
        <taxon>Bacteroidota</taxon>
        <taxon>Flavobacteriia</taxon>
        <taxon>Flavobacteriales</taxon>
        <taxon>Flavobacteriaceae</taxon>
        <taxon>Flavobacterium</taxon>
    </lineage>
</organism>
<dbReference type="EMBL" id="QLSV01000015">
    <property type="protein sequence ID" value="RAR46695.1"/>
    <property type="molecule type" value="Genomic_DNA"/>
</dbReference>
<keyword evidence="2" id="KW-1185">Reference proteome</keyword>
<gene>
    <name evidence="1" type="ORF">B0I10_1151</name>
</gene>
<comment type="caution">
    <text evidence="1">The sequence shown here is derived from an EMBL/GenBank/DDBJ whole genome shotgun (WGS) entry which is preliminary data.</text>
</comment>
<name>A0A328WN27_9FLAO</name>